<protein>
    <submittedName>
        <fullName evidence="1">Uncharacterized protein</fullName>
    </submittedName>
</protein>
<keyword evidence="2" id="KW-1185">Reference proteome</keyword>
<gene>
    <name evidence="1" type="ORF">OPV22_015635</name>
</gene>
<organism evidence="1 2">
    <name type="scientific">Ensete ventricosum</name>
    <name type="common">Abyssinian banana</name>
    <name type="synonym">Musa ensete</name>
    <dbReference type="NCBI Taxonomy" id="4639"/>
    <lineage>
        <taxon>Eukaryota</taxon>
        <taxon>Viridiplantae</taxon>
        <taxon>Streptophyta</taxon>
        <taxon>Embryophyta</taxon>
        <taxon>Tracheophyta</taxon>
        <taxon>Spermatophyta</taxon>
        <taxon>Magnoliopsida</taxon>
        <taxon>Liliopsida</taxon>
        <taxon>Zingiberales</taxon>
        <taxon>Musaceae</taxon>
        <taxon>Ensete</taxon>
    </lineage>
</organism>
<sequence>MWLAGTRTALLGGYWKYGGLITWDLVDLLALAQAGVLDLGGLGCAALAAISSLHVSTSSAAAACFETAVARYLGDLPDHLDRPFNMHCA</sequence>
<dbReference type="EMBL" id="JAQQAF010000004">
    <property type="protein sequence ID" value="KAJ8493914.1"/>
    <property type="molecule type" value="Genomic_DNA"/>
</dbReference>
<evidence type="ECO:0000313" key="2">
    <source>
        <dbReference type="Proteomes" id="UP001222027"/>
    </source>
</evidence>
<dbReference type="Proteomes" id="UP001222027">
    <property type="component" value="Unassembled WGS sequence"/>
</dbReference>
<name>A0AAV8PM26_ENSVE</name>
<comment type="caution">
    <text evidence="1">The sequence shown here is derived from an EMBL/GenBank/DDBJ whole genome shotgun (WGS) entry which is preliminary data.</text>
</comment>
<accession>A0AAV8PM26</accession>
<evidence type="ECO:0000313" key="1">
    <source>
        <dbReference type="EMBL" id="KAJ8493914.1"/>
    </source>
</evidence>
<proteinExistence type="predicted"/>
<dbReference type="AlphaFoldDB" id="A0AAV8PM26"/>
<reference evidence="1 2" key="1">
    <citation type="submission" date="2022-12" db="EMBL/GenBank/DDBJ databases">
        <title>Chromosome-scale assembly of the Ensete ventricosum genome.</title>
        <authorList>
            <person name="Dussert Y."/>
            <person name="Stocks J."/>
            <person name="Wendawek A."/>
            <person name="Woldeyes F."/>
            <person name="Nichols R.A."/>
            <person name="Borrell J.S."/>
        </authorList>
    </citation>
    <scope>NUCLEOTIDE SEQUENCE [LARGE SCALE GENOMIC DNA]</scope>
    <source>
        <strain evidence="2">cv. Maze</strain>
        <tissue evidence="1">Seeds</tissue>
    </source>
</reference>